<dbReference type="GO" id="GO:0005524">
    <property type="term" value="F:ATP binding"/>
    <property type="evidence" value="ECO:0007669"/>
    <property type="project" value="InterPro"/>
</dbReference>
<evidence type="ECO:0000259" key="1">
    <source>
        <dbReference type="Pfam" id="PF00004"/>
    </source>
</evidence>
<dbReference type="Proteomes" id="UP000219974">
    <property type="component" value="Chromosome 13"/>
</dbReference>
<feature type="domain" description="ATPase AAA-type core" evidence="1">
    <location>
        <begin position="662"/>
        <end position="758"/>
    </location>
</feature>
<dbReference type="Proteomes" id="UP000219860">
    <property type="component" value="Chromosome 13"/>
</dbReference>
<sequence>MWSNEYNTDKVSADVNDEMIDCEMGNIDPRKWSIINYNKNSILKLMKLLNSKRNIFISIEFCHNNSYEAYDDIINYIKDTLNIPMCIVDIISLYNCKHIIKYIKDIFLDFIKYIKDKKIINSVFVLPYIDHWASSLKGGRNDGFFFFRNSLKSRNESNEINNISENTSGNGSNNDIWNKRKMNNIIYNANIQIYNLLFYMKNIIKKMNKKYCVKLVSFQGAKDLFNSSMTNLYDYKINIYEFVNTRILYYIHMHREIYSLYSKNKLFIDAIYNIISNKLDFLNSYHYSNIDIFKYFFKYYYNFYNNNLITQRSDGKKSKLGIIPKRENKTNKRDDNIYASSYNNFNVLNFLMNKNNFKCLKRYKYFLRKKKKRKYNIFISTNNDQNNIFNYICKMFYTSFYINEYVDTLLKRHTKITKYYISRLDRLKNNQEKHNINQRDTIICGSGDVYTHDKIASVFNDTTINKYNEKWKCVHNQIDNNKDRLQNTKSNHCYKKVGNLKKEITEKIYNFSRKKELSHIRKHFMVKQKYQNDTYNIYKIEENSYIKFYFSKFRIPNTFLIYGHSGSGKTTLLKFIIKIIRSDYKDIPFHEMLKYDTKLCDSLSCKNKEDEIGTRKKMYTEDINTNAMNWNSSINSDMIFKYSTLIKNAFYGEKKYIFYEYQNVSIIQFESHLLINKTIGENSKYIKRIFLRALKNQPSVIIFDNIDLFIEKNNNYKYSEDDQNDDVYKNIYNLLIYYLTSYINESNRMKFIATSETHPKYFKFSFLNLIENILFIS</sequence>
<protein>
    <recommendedName>
        <fullName evidence="1">ATPase AAA-type core domain-containing protein</fullName>
    </recommendedName>
</protein>
<dbReference type="EMBL" id="LT614639">
    <property type="protein sequence ID" value="SCN27764.1"/>
    <property type="molecule type" value="Genomic_DNA"/>
</dbReference>
<dbReference type="OrthoDB" id="383152at2759"/>
<proteinExistence type="predicted"/>
<dbReference type="VEuPathDB" id="PlasmoDB:PBANKA_1326500"/>
<evidence type="ECO:0000313" key="5">
    <source>
        <dbReference type="EMBL" id="SCN27764.1"/>
    </source>
</evidence>
<dbReference type="Pfam" id="PF00004">
    <property type="entry name" value="AAA"/>
    <property type="match status" value="1"/>
</dbReference>
<gene>
    <name evidence="5" type="ORF">PBNK65E_000376000</name>
    <name evidence="2" type="ORF">PBNK65NY_000375500</name>
    <name evidence="3" type="ORF">PBSP11A_000376300</name>
    <name evidence="4" type="ORF">PBSP11RLL_000376100</name>
</gene>
<dbReference type="EMBL" id="LT608149">
    <property type="protein sequence ID" value="SCL97041.1"/>
    <property type="molecule type" value="Genomic_DNA"/>
</dbReference>
<dbReference type="Gene3D" id="3.40.50.300">
    <property type="entry name" value="P-loop containing nucleotide triphosphate hydrolases"/>
    <property type="match status" value="1"/>
</dbReference>
<evidence type="ECO:0000313" key="9">
    <source>
        <dbReference type="Proteomes" id="UP000516480"/>
    </source>
</evidence>
<dbReference type="Proteomes" id="UP000516480">
    <property type="component" value="Chromosome 13"/>
</dbReference>
<evidence type="ECO:0000313" key="2">
    <source>
        <dbReference type="EMBL" id="SCL97041.1"/>
    </source>
</evidence>
<evidence type="ECO:0000313" key="4">
    <source>
        <dbReference type="EMBL" id="SCM18334.1"/>
    </source>
</evidence>
<dbReference type="GO" id="GO:0016887">
    <property type="term" value="F:ATP hydrolysis activity"/>
    <property type="evidence" value="ECO:0007669"/>
    <property type="project" value="InterPro"/>
</dbReference>
<evidence type="ECO:0000313" key="6">
    <source>
        <dbReference type="Proteomes" id="UP000219860"/>
    </source>
</evidence>
<reference evidence="6 7" key="1">
    <citation type="submission" date="2016-08" db="EMBL/GenBank/DDBJ databases">
        <authorList>
            <consortium name="Pathogen Informatics"/>
        </authorList>
    </citation>
    <scope>NUCLEOTIDE SEQUENCE [LARGE SCALE GENOMIC DNA]</scope>
    <source>
        <strain evidence="2 9">NK65 ny</strain>
        <strain evidence="5 8">NK65e</strain>
        <strain evidence="3 6">SP11 Antwerpcl1</strain>
        <strain evidence="4 7">SP11 RLL</strain>
    </source>
</reference>
<dbReference type="AlphaFoldDB" id="A0A1C6X2J8"/>
<evidence type="ECO:0000313" key="3">
    <source>
        <dbReference type="EMBL" id="SCM16540.1"/>
    </source>
</evidence>
<dbReference type="EMBL" id="LT608277">
    <property type="protein sequence ID" value="SCM18334.1"/>
    <property type="molecule type" value="Genomic_DNA"/>
</dbReference>
<dbReference type="InterPro" id="IPR027417">
    <property type="entry name" value="P-loop_NTPase"/>
</dbReference>
<dbReference type="Proteomes" id="UP000220214">
    <property type="component" value="Chromosome 13"/>
</dbReference>
<accession>A0A1C6X2J8</accession>
<dbReference type="InterPro" id="IPR003959">
    <property type="entry name" value="ATPase_AAA_core"/>
</dbReference>
<organism evidence="2 9">
    <name type="scientific">Plasmodium berghei</name>
    <dbReference type="NCBI Taxonomy" id="5821"/>
    <lineage>
        <taxon>Eukaryota</taxon>
        <taxon>Sar</taxon>
        <taxon>Alveolata</taxon>
        <taxon>Apicomplexa</taxon>
        <taxon>Aconoidasida</taxon>
        <taxon>Haemosporida</taxon>
        <taxon>Plasmodiidae</taxon>
        <taxon>Plasmodium</taxon>
        <taxon>Plasmodium (Vinckeia)</taxon>
    </lineage>
</organism>
<dbReference type="SUPFAM" id="SSF52540">
    <property type="entry name" value="P-loop containing nucleoside triphosphate hydrolases"/>
    <property type="match status" value="1"/>
</dbReference>
<evidence type="ECO:0000313" key="7">
    <source>
        <dbReference type="Proteomes" id="UP000219974"/>
    </source>
</evidence>
<evidence type="ECO:0000313" key="8">
    <source>
        <dbReference type="Proteomes" id="UP000220214"/>
    </source>
</evidence>
<name>A0A1C6X2J8_PLABE</name>
<dbReference type="EMBL" id="LT608261">
    <property type="protein sequence ID" value="SCM16540.1"/>
    <property type="molecule type" value="Genomic_DNA"/>
</dbReference>